<sequence>MNISGTNLRMALVDRRGELIRCSSITKDNTFDEQIATLDDIIEQIWMAKNVELTVVN</sequence>
<proteinExistence type="predicted"/>
<accession>M4QPJ1</accession>
<protein>
    <submittedName>
        <fullName evidence="1">Uncharacterized protein</fullName>
    </submittedName>
</protein>
<reference evidence="1 2" key="1">
    <citation type="submission" date="2010-10" db="EMBL/GenBank/DDBJ databases">
        <title>The Genome Sequence of Synechococcus phage S-SKS1.</title>
        <authorList>
            <consortium name="The Broad Institute Genome Sequencing Platform"/>
            <person name="Henn M.R."/>
            <person name="Clokie M."/>
            <person name="Levin J."/>
            <person name="Malboeuf C."/>
            <person name="Casali M."/>
            <person name="Russ C."/>
            <person name="Lennon N."/>
            <person name="Chapman S.B."/>
            <person name="Erlich R."/>
            <person name="Young S.K."/>
            <person name="Yandava C."/>
            <person name="Zeng Q."/>
            <person name="Alvarado L."/>
            <person name="Anderson S."/>
            <person name="Berlin A."/>
            <person name="Chen Z."/>
            <person name="Freedman E."/>
            <person name="Gellesch M."/>
            <person name="Goldberg J."/>
            <person name="Green L."/>
            <person name="Griggs A."/>
            <person name="Gujja S."/>
            <person name="Heilman E.R."/>
            <person name="Heiman D."/>
            <person name="Hollinger A."/>
            <person name="Howarth C."/>
            <person name="Larson L."/>
            <person name="Mehta T."/>
            <person name="Pearson M."/>
            <person name="Roberts A."/>
            <person name="Ryan E."/>
            <person name="Saif S."/>
            <person name="Shea T."/>
            <person name="Shenoy N."/>
            <person name="Sisk P."/>
            <person name="Stolte C."/>
            <person name="Sykes S."/>
            <person name="White J."/>
            <person name="Haas B."/>
            <person name="Nusbaum C."/>
            <person name="Birren B."/>
        </authorList>
    </citation>
    <scope>NUCLEOTIDE SEQUENCE [LARGE SCALE GENOMIC DNA]</scope>
</reference>
<dbReference type="Proteomes" id="UP000201252">
    <property type="component" value="Segment"/>
</dbReference>
<dbReference type="RefSeq" id="YP_007674538.1">
    <property type="nucleotide sequence ID" value="NC_020851.1"/>
</dbReference>
<dbReference type="KEGG" id="vg:15011091"/>
<gene>
    <name evidence="1" type="ORF">SWZG_00180</name>
</gene>
<dbReference type="EMBL" id="HQ633071">
    <property type="protein sequence ID" value="AGH31686.1"/>
    <property type="molecule type" value="Genomic_DNA"/>
</dbReference>
<evidence type="ECO:0000313" key="1">
    <source>
        <dbReference type="EMBL" id="AGH31686.1"/>
    </source>
</evidence>
<organism evidence="1 2">
    <name type="scientific">Synechococcus phage S-SKS1</name>
    <dbReference type="NCBI Taxonomy" id="754042"/>
    <lineage>
        <taxon>Viruses</taxon>
        <taxon>Duplodnaviria</taxon>
        <taxon>Heunggongvirae</taxon>
        <taxon>Uroviricota</taxon>
        <taxon>Caudoviricetes</taxon>
        <taxon>Llyrvirus</taxon>
        <taxon>Llyrvirus SSKS1</taxon>
    </lineage>
</organism>
<name>M4QPJ1_9CAUD</name>
<keyword evidence="2" id="KW-1185">Reference proteome</keyword>
<evidence type="ECO:0000313" key="2">
    <source>
        <dbReference type="Proteomes" id="UP000201252"/>
    </source>
</evidence>
<dbReference type="GeneID" id="15011091"/>